<dbReference type="Pfam" id="PF09000">
    <property type="entry name" value="Cytotoxic"/>
    <property type="match status" value="1"/>
</dbReference>
<dbReference type="GO" id="GO:0016788">
    <property type="term" value="F:hydrolase activity, acting on ester bonds"/>
    <property type="evidence" value="ECO:0007669"/>
    <property type="project" value="InterPro"/>
</dbReference>
<name>A0A8I2IRK0_9GAMM</name>
<dbReference type="AlphaFoldDB" id="A0A8I2IRK0"/>
<evidence type="ECO:0000313" key="4">
    <source>
        <dbReference type="Proteomes" id="UP000674270"/>
    </source>
</evidence>
<dbReference type="GO" id="GO:0043022">
    <property type="term" value="F:ribosome binding"/>
    <property type="evidence" value="ECO:0007669"/>
    <property type="project" value="InterPro"/>
</dbReference>
<proteinExistence type="predicted"/>
<gene>
    <name evidence="3" type="ORF">J7T18_19095</name>
</gene>
<evidence type="ECO:0000259" key="2">
    <source>
        <dbReference type="Pfam" id="PF09000"/>
    </source>
</evidence>
<protein>
    <recommendedName>
        <fullName evidence="2">Colicin E3-like ribonuclease domain-containing protein</fullName>
    </recommendedName>
</protein>
<comment type="caution">
    <text evidence="3">The sequence shown here is derived from an EMBL/GenBank/DDBJ whole genome shotgun (WGS) entry which is preliminary data.</text>
</comment>
<organism evidence="3 4">
    <name type="scientific">Providencia huaxiensis</name>
    <dbReference type="NCBI Taxonomy" id="2027290"/>
    <lineage>
        <taxon>Bacteria</taxon>
        <taxon>Pseudomonadati</taxon>
        <taxon>Pseudomonadota</taxon>
        <taxon>Gammaproteobacteria</taxon>
        <taxon>Enterobacterales</taxon>
        <taxon>Morganellaceae</taxon>
        <taxon>Providencia</taxon>
    </lineage>
</organism>
<reference evidence="3" key="1">
    <citation type="submission" date="2021-03" db="EMBL/GenBank/DDBJ databases">
        <authorList>
            <person name="Stanton E."/>
        </authorList>
    </citation>
    <scope>NUCLEOTIDE SEQUENCE</scope>
    <source>
        <strain evidence="3">2020EL-00113</strain>
    </source>
</reference>
<evidence type="ECO:0000313" key="3">
    <source>
        <dbReference type="EMBL" id="MBQ0270393.1"/>
    </source>
</evidence>
<dbReference type="RefSeq" id="WP_110591325.1">
    <property type="nucleotide sequence ID" value="NZ_JAGKLY010000012.1"/>
</dbReference>
<dbReference type="GO" id="GO:0003723">
    <property type="term" value="F:RNA binding"/>
    <property type="evidence" value="ECO:0007669"/>
    <property type="project" value="InterPro"/>
</dbReference>
<evidence type="ECO:0000256" key="1">
    <source>
        <dbReference type="SAM" id="MobiDB-lite"/>
    </source>
</evidence>
<feature type="region of interest" description="Disordered" evidence="1">
    <location>
        <begin position="1"/>
        <end position="36"/>
    </location>
</feature>
<dbReference type="Proteomes" id="UP000674270">
    <property type="component" value="Unassembled WGS sequence"/>
</dbReference>
<feature type="domain" description="Colicin E3-like ribonuclease" evidence="2">
    <location>
        <begin position="8"/>
        <end position="33"/>
    </location>
</feature>
<sequence>MEGHRGCDGQHIGAFDPKSGKQLKPADPKRNIKKYL</sequence>
<dbReference type="EMBL" id="JAGKLY010000012">
    <property type="protein sequence ID" value="MBQ0270393.1"/>
    <property type="molecule type" value="Genomic_DNA"/>
</dbReference>
<accession>A0A8I2IRK0</accession>
<dbReference type="Gene3D" id="3.10.380.10">
    <property type="entry name" value="Colicin E3-like ribonuclease domain"/>
    <property type="match status" value="1"/>
</dbReference>
<dbReference type="InterPro" id="IPR036725">
    <property type="entry name" value="ColE3_ribonuclease_sf"/>
</dbReference>
<dbReference type="InterPro" id="IPR009105">
    <property type="entry name" value="Colicin_E3_ribonuclease"/>
</dbReference>
<dbReference type="SUPFAM" id="SSF63840">
    <property type="entry name" value="Ribonuclease domain of colicin E3"/>
    <property type="match status" value="1"/>
</dbReference>